<dbReference type="AlphaFoldDB" id="A0A8J4VQR1"/>
<dbReference type="Gene3D" id="3.50.4.10">
    <property type="entry name" value="Hepatocyte Growth Factor"/>
    <property type="match status" value="1"/>
</dbReference>
<evidence type="ECO:0000313" key="3">
    <source>
        <dbReference type="Proteomes" id="UP000737018"/>
    </source>
</evidence>
<name>A0A8J4VQR1_9ROSI</name>
<keyword evidence="1" id="KW-0812">Transmembrane</keyword>
<reference evidence="2" key="1">
    <citation type="submission" date="2020-03" db="EMBL/GenBank/DDBJ databases">
        <title>Castanea mollissima Vanexum genome sequencing.</title>
        <authorList>
            <person name="Staton M."/>
        </authorList>
    </citation>
    <scope>NUCLEOTIDE SEQUENCE</scope>
    <source>
        <tissue evidence="2">Leaf</tissue>
    </source>
</reference>
<dbReference type="PANTHER" id="PTHR33344">
    <property type="entry name" value="OS02G0761600 PROTEIN"/>
    <property type="match status" value="1"/>
</dbReference>
<organism evidence="2 3">
    <name type="scientific">Castanea mollissima</name>
    <name type="common">Chinese chestnut</name>
    <dbReference type="NCBI Taxonomy" id="60419"/>
    <lineage>
        <taxon>Eukaryota</taxon>
        <taxon>Viridiplantae</taxon>
        <taxon>Streptophyta</taxon>
        <taxon>Embryophyta</taxon>
        <taxon>Tracheophyta</taxon>
        <taxon>Spermatophyta</taxon>
        <taxon>Magnoliopsida</taxon>
        <taxon>eudicotyledons</taxon>
        <taxon>Gunneridae</taxon>
        <taxon>Pentapetalae</taxon>
        <taxon>rosids</taxon>
        <taxon>fabids</taxon>
        <taxon>Fagales</taxon>
        <taxon>Fagaceae</taxon>
        <taxon>Castanea</taxon>
    </lineage>
</organism>
<gene>
    <name evidence="2" type="ORF">CMV_017367</name>
</gene>
<accession>A0A8J4VQR1</accession>
<dbReference type="PANTHER" id="PTHR33344:SF1">
    <property type="entry name" value="OS06G0214100 PROTEIN"/>
    <property type="match status" value="1"/>
</dbReference>
<evidence type="ECO:0008006" key="4">
    <source>
        <dbReference type="Google" id="ProtNLM"/>
    </source>
</evidence>
<dbReference type="Proteomes" id="UP000737018">
    <property type="component" value="Unassembled WGS sequence"/>
</dbReference>
<keyword evidence="3" id="KW-1185">Reference proteome</keyword>
<dbReference type="EMBL" id="JRKL02002770">
    <property type="protein sequence ID" value="KAF3957641.1"/>
    <property type="molecule type" value="Genomic_DNA"/>
</dbReference>
<proteinExistence type="predicted"/>
<feature type="transmembrane region" description="Helical" evidence="1">
    <location>
        <begin position="15"/>
        <end position="35"/>
    </location>
</feature>
<keyword evidence="1" id="KW-1133">Transmembrane helix</keyword>
<keyword evidence="1" id="KW-0472">Membrane</keyword>
<evidence type="ECO:0000313" key="2">
    <source>
        <dbReference type="EMBL" id="KAF3957641.1"/>
    </source>
</evidence>
<comment type="caution">
    <text evidence="2">The sequence shown here is derived from an EMBL/GenBank/DDBJ whole genome shotgun (WGS) entry which is preliminary data.</text>
</comment>
<protein>
    <recommendedName>
        <fullName evidence="4">Apple domain-containing protein</fullName>
    </recommendedName>
</protein>
<evidence type="ECO:0000256" key="1">
    <source>
        <dbReference type="SAM" id="Phobius"/>
    </source>
</evidence>
<dbReference type="OrthoDB" id="508259at2759"/>
<sequence length="483" mass="54980">MAEGRLRRGCSYKKTTWVVCSINIVIALYVLRSLYSSLYIYSGNVSRNIVKYTPDQMRKMEESIRIRRASEPLELVKLLKLKFLWSQKVKVIKEEISRGEEVVELPGPLKQKITDEILVRLKSLNRSANITQQHEAVESWRREKLEEAKQLTLNKGTLNPTIQYEEAGMIVRALESDWAVLSEGIGLWIPGEVINKEHDDKPEGVEDLEDQILPGRPIPTECHAELHTDYDGAAVRWGLTHHKESAADCCQACLDHAKRARPGEKKCNIWVYCPSEAGCHSPDIYQHKHQECWLKSAEKPRLNFKDKYPDSYRNSHPNAPFVVPWVSAATHIQSNSAALLLFHSKSAATPTIFRGSKAYHWSLGVSLSLAVHLLKLCIKLVPRLIHTFIRLVNNIPCHRQEQVVAVIDEILVFTSHVVLPWLTRFLFVLCGACLHFKSHEISVVKDKFQFLRVLFVWMPSMNSLSFSGLRDTPVVSALVVPGD</sequence>